<organism evidence="2 3">
    <name type="scientific">Streptomyces boluensis</name>
    <dbReference type="NCBI Taxonomy" id="1775135"/>
    <lineage>
        <taxon>Bacteria</taxon>
        <taxon>Bacillati</taxon>
        <taxon>Actinomycetota</taxon>
        <taxon>Actinomycetes</taxon>
        <taxon>Kitasatosporales</taxon>
        <taxon>Streptomycetaceae</taxon>
        <taxon>Streptomyces</taxon>
    </lineage>
</organism>
<gene>
    <name evidence="2" type="ORF">GUY60_00515</name>
</gene>
<reference evidence="2" key="1">
    <citation type="submission" date="2020-01" db="EMBL/GenBank/DDBJ databases">
        <title>Whole-genome analyses of novel actinobacteria.</title>
        <authorList>
            <person name="Sahin N."/>
        </authorList>
    </citation>
    <scope>NUCLEOTIDE SEQUENCE</scope>
    <source>
        <strain evidence="2">YC537</strain>
    </source>
</reference>
<dbReference type="EMBL" id="JAAAHS010000002">
    <property type="protein sequence ID" value="NBE49932.1"/>
    <property type="molecule type" value="Genomic_DNA"/>
</dbReference>
<evidence type="ECO:0000313" key="3">
    <source>
        <dbReference type="Proteomes" id="UP000598297"/>
    </source>
</evidence>
<feature type="domain" description="A-factor biosynthesis hotdog" evidence="1">
    <location>
        <begin position="22"/>
        <end position="109"/>
    </location>
</feature>
<dbReference type="AlphaFoldDB" id="A0A964UJR2"/>
<comment type="caution">
    <text evidence="2">The sequence shown here is derived from an EMBL/GenBank/DDBJ whole genome shotgun (WGS) entry which is preliminary data.</text>
</comment>
<dbReference type="InterPro" id="IPR047757">
    <property type="entry name" value="AfsA-like"/>
</dbReference>
<dbReference type="Pfam" id="PF03756">
    <property type="entry name" value="AfsA"/>
    <property type="match status" value="2"/>
</dbReference>
<dbReference type="GO" id="GO:0016740">
    <property type="term" value="F:transferase activity"/>
    <property type="evidence" value="ECO:0007669"/>
    <property type="project" value="InterPro"/>
</dbReference>
<name>A0A964UJR2_9ACTN</name>
<evidence type="ECO:0000313" key="2">
    <source>
        <dbReference type="EMBL" id="NBE49932.1"/>
    </source>
</evidence>
<accession>A0A964UJR2</accession>
<dbReference type="OrthoDB" id="7838374at2"/>
<keyword evidence="3" id="KW-1185">Reference proteome</keyword>
<proteinExistence type="predicted"/>
<feature type="domain" description="A-factor biosynthesis hotdog" evidence="1">
    <location>
        <begin position="144"/>
        <end position="229"/>
    </location>
</feature>
<dbReference type="Proteomes" id="UP000598297">
    <property type="component" value="Unassembled WGS sequence"/>
</dbReference>
<dbReference type="InterPro" id="IPR005509">
    <property type="entry name" value="AfsA_hotdog_dom"/>
</dbReference>
<sequence length="262" mass="28863">MRRSGPDTFTFAVRWPAVRGAGRYDPRILAQTIRQTGLFLAHAEYGVPTSHQTLLNRLDFTVSPNLFDGSTELLDVEVSLTKPNGRSASTLMMAFRIHRDGTTVATADADFGWISPGAYRRVRGVYATVDWGDWSLPAPVAPEFVGRAAPTDVVLSPGDRPNHWQLRNDPANTLLFDHPVDHVPGLALLEAAEQAAHAVLSPTPFETTEIQTAFERYVEFDRPCWIEAELLTEPDADRFAVLVTGTQGEGPAFLVKLSGRRP</sequence>
<protein>
    <submittedName>
        <fullName evidence="2">A-factor biosynthesis protein</fullName>
    </submittedName>
</protein>
<evidence type="ECO:0000259" key="1">
    <source>
        <dbReference type="Pfam" id="PF03756"/>
    </source>
</evidence>
<dbReference type="NCBIfam" id="NF041195">
    <property type="entry name" value="ScbA_BarX_GamBu"/>
    <property type="match status" value="1"/>
</dbReference>